<evidence type="ECO:0000313" key="3">
    <source>
        <dbReference type="Proteomes" id="UP000004994"/>
    </source>
</evidence>
<feature type="compositionally biased region" description="Polar residues" evidence="1">
    <location>
        <begin position="74"/>
        <end position="86"/>
    </location>
</feature>
<dbReference type="Gramene" id="Solyc02g067095.1.1">
    <property type="protein sequence ID" value="Solyc02g067095.1.1"/>
    <property type="gene ID" value="Solyc02g067095.1"/>
</dbReference>
<proteinExistence type="predicted"/>
<dbReference type="AlphaFoldDB" id="A0A3Q7FLB2"/>
<feature type="region of interest" description="Disordered" evidence="1">
    <location>
        <begin position="46"/>
        <end position="87"/>
    </location>
</feature>
<evidence type="ECO:0000313" key="2">
    <source>
        <dbReference type="EnsemblPlants" id="Solyc02g067095.1.1"/>
    </source>
</evidence>
<dbReference type="PANTHER" id="PTHR15197">
    <property type="entry name" value="COILIN P80"/>
    <property type="match status" value="1"/>
</dbReference>
<reference evidence="2" key="1">
    <citation type="journal article" date="2012" name="Nature">
        <title>The tomato genome sequence provides insights into fleshy fruit evolution.</title>
        <authorList>
            <consortium name="Tomato Genome Consortium"/>
        </authorList>
    </citation>
    <scope>NUCLEOTIDE SEQUENCE [LARGE SCALE GENOMIC DNA]</scope>
    <source>
        <strain evidence="2">cv. Heinz 1706</strain>
    </source>
</reference>
<dbReference type="InParanoid" id="A0A3Q7FLB2"/>
<feature type="compositionally biased region" description="Polar residues" evidence="1">
    <location>
        <begin position="217"/>
        <end position="227"/>
    </location>
</feature>
<reference evidence="2" key="2">
    <citation type="submission" date="2019-01" db="UniProtKB">
        <authorList>
            <consortium name="EnsemblPlants"/>
        </authorList>
    </citation>
    <scope>IDENTIFICATION</scope>
    <source>
        <strain evidence="2">cv. Heinz 1706</strain>
    </source>
</reference>
<dbReference type="PANTHER" id="PTHR15197:SF1">
    <property type="entry name" value="COILIN-LIKE ISOFORM X1"/>
    <property type="match status" value="1"/>
</dbReference>
<organism evidence="2">
    <name type="scientific">Solanum lycopersicum</name>
    <name type="common">Tomato</name>
    <name type="synonym">Lycopersicon esculentum</name>
    <dbReference type="NCBI Taxonomy" id="4081"/>
    <lineage>
        <taxon>Eukaryota</taxon>
        <taxon>Viridiplantae</taxon>
        <taxon>Streptophyta</taxon>
        <taxon>Embryophyta</taxon>
        <taxon>Tracheophyta</taxon>
        <taxon>Spermatophyta</taxon>
        <taxon>Magnoliopsida</taxon>
        <taxon>eudicotyledons</taxon>
        <taxon>Gunneridae</taxon>
        <taxon>Pentapetalae</taxon>
        <taxon>asterids</taxon>
        <taxon>lamiids</taxon>
        <taxon>Solanales</taxon>
        <taxon>Solanaceae</taxon>
        <taxon>Solanoideae</taxon>
        <taxon>Solaneae</taxon>
        <taxon>Solanum</taxon>
        <taxon>Solanum subgen. Lycopersicon</taxon>
    </lineage>
</organism>
<keyword evidence="3" id="KW-1185">Reference proteome</keyword>
<protein>
    <submittedName>
        <fullName evidence="2">Uncharacterized protein</fullName>
    </submittedName>
</protein>
<name>A0A3Q7FLB2_SOLLC</name>
<feature type="compositionally biased region" description="Basic and acidic residues" evidence="1">
    <location>
        <begin position="100"/>
        <end position="114"/>
    </location>
</feature>
<feature type="region of interest" description="Disordered" evidence="1">
    <location>
        <begin position="100"/>
        <end position="125"/>
    </location>
</feature>
<sequence>MLILSQGPSRSARKQYAKRQWLREMVKIYKNVASEAEGLKELQANGGRRAGKLHPKWLVNGETDGKPMARRNWKQQQSKTEYQEVNGQPKGLLHWKKLREEDKGRDTNKQDQANEKSTFCGEPGQHNDMEAETIPDQALQHDQVQEIVFPSIDEVCLVKNGNSDSVAGLPATNKSNPVLKAAKKKTNGPAIEKGVNLWEQHSETINAEKEQLHEESSWGTWSSAKKSSWSERTLKGSARGPTMAFRRYKR</sequence>
<dbReference type="InterPro" id="IPR024822">
    <property type="entry name" value="Coilin"/>
</dbReference>
<dbReference type="Proteomes" id="UP000004994">
    <property type="component" value="Chromosome 2"/>
</dbReference>
<dbReference type="EnsemblPlants" id="Solyc02g067095.1.1">
    <property type="protein sequence ID" value="Solyc02g067095.1.1"/>
    <property type="gene ID" value="Solyc02g067095.1"/>
</dbReference>
<accession>A0A3Q7FLB2</accession>
<evidence type="ECO:0000256" key="1">
    <source>
        <dbReference type="SAM" id="MobiDB-lite"/>
    </source>
</evidence>
<feature type="region of interest" description="Disordered" evidence="1">
    <location>
        <begin position="209"/>
        <end position="250"/>
    </location>
</feature>